<organism evidence="1 2">
    <name type="scientific">Cryptolaemus montrouzieri</name>
    <dbReference type="NCBI Taxonomy" id="559131"/>
    <lineage>
        <taxon>Eukaryota</taxon>
        <taxon>Metazoa</taxon>
        <taxon>Ecdysozoa</taxon>
        <taxon>Arthropoda</taxon>
        <taxon>Hexapoda</taxon>
        <taxon>Insecta</taxon>
        <taxon>Pterygota</taxon>
        <taxon>Neoptera</taxon>
        <taxon>Endopterygota</taxon>
        <taxon>Coleoptera</taxon>
        <taxon>Polyphaga</taxon>
        <taxon>Cucujiformia</taxon>
        <taxon>Coccinelloidea</taxon>
        <taxon>Coccinellidae</taxon>
        <taxon>Scymninae</taxon>
        <taxon>Scymnini</taxon>
        <taxon>Cryptolaemus</taxon>
    </lineage>
</organism>
<accession>A0ABD2P0Z1</accession>
<name>A0ABD2P0Z1_9CUCU</name>
<evidence type="ECO:0000313" key="1">
    <source>
        <dbReference type="EMBL" id="KAL3284379.1"/>
    </source>
</evidence>
<reference evidence="1 2" key="1">
    <citation type="journal article" date="2021" name="BMC Biol.">
        <title>Horizontally acquired antibacterial genes associated with adaptive radiation of ladybird beetles.</title>
        <authorList>
            <person name="Li H.S."/>
            <person name="Tang X.F."/>
            <person name="Huang Y.H."/>
            <person name="Xu Z.Y."/>
            <person name="Chen M.L."/>
            <person name="Du X.Y."/>
            <person name="Qiu B.Y."/>
            <person name="Chen P.T."/>
            <person name="Zhang W."/>
            <person name="Slipinski A."/>
            <person name="Escalona H.E."/>
            <person name="Waterhouse R.M."/>
            <person name="Zwick A."/>
            <person name="Pang H."/>
        </authorList>
    </citation>
    <scope>NUCLEOTIDE SEQUENCE [LARGE SCALE GENOMIC DNA]</scope>
    <source>
        <strain evidence="1">SYSU2018</strain>
    </source>
</reference>
<comment type="caution">
    <text evidence="1">The sequence shown here is derived from an EMBL/GenBank/DDBJ whole genome shotgun (WGS) entry which is preliminary data.</text>
</comment>
<dbReference type="AlphaFoldDB" id="A0ABD2P0Z1"/>
<proteinExistence type="predicted"/>
<protein>
    <submittedName>
        <fullName evidence="1">Uncharacterized protein</fullName>
    </submittedName>
</protein>
<dbReference type="Proteomes" id="UP001516400">
    <property type="component" value="Unassembled WGS sequence"/>
</dbReference>
<evidence type="ECO:0000313" key="2">
    <source>
        <dbReference type="Proteomes" id="UP001516400"/>
    </source>
</evidence>
<sequence>MTFSDEDFAPVDVYASNNLRDVPPITETSIATLELQSFTSEPSTDMNKEDQLLSIDIPERSIFLLLKYIVTGTGEPSTLAVEIQSQLSVYLPITTEVIRPYPTAIRNKKPTKEENWVNLVYETKKKKAEKIGSDEDLEESEG</sequence>
<gene>
    <name evidence="1" type="ORF">HHI36_018543</name>
</gene>
<keyword evidence="2" id="KW-1185">Reference proteome</keyword>
<dbReference type="EMBL" id="JABFTP020000165">
    <property type="protein sequence ID" value="KAL3284379.1"/>
    <property type="molecule type" value="Genomic_DNA"/>
</dbReference>